<dbReference type="AlphaFoldDB" id="A0A2I4GHN3"/>
<reference evidence="2" key="1">
    <citation type="submission" date="2025-08" db="UniProtKB">
        <authorList>
            <consortium name="RefSeq"/>
        </authorList>
    </citation>
    <scope>IDENTIFICATION</scope>
    <source>
        <tissue evidence="2">Leaves</tissue>
    </source>
</reference>
<organism evidence="1 2">
    <name type="scientific">Juglans regia</name>
    <name type="common">English walnut</name>
    <dbReference type="NCBI Taxonomy" id="51240"/>
    <lineage>
        <taxon>Eukaryota</taxon>
        <taxon>Viridiplantae</taxon>
        <taxon>Streptophyta</taxon>
        <taxon>Embryophyta</taxon>
        <taxon>Tracheophyta</taxon>
        <taxon>Spermatophyta</taxon>
        <taxon>Magnoliopsida</taxon>
        <taxon>eudicotyledons</taxon>
        <taxon>Gunneridae</taxon>
        <taxon>Pentapetalae</taxon>
        <taxon>rosids</taxon>
        <taxon>fabids</taxon>
        <taxon>Fagales</taxon>
        <taxon>Juglandaceae</taxon>
        <taxon>Juglans</taxon>
    </lineage>
</organism>
<proteinExistence type="predicted"/>
<dbReference type="RefSeq" id="XP_018843413.2">
    <property type="nucleotide sequence ID" value="XM_018987868.2"/>
</dbReference>
<dbReference type="GeneID" id="109007950"/>
<keyword evidence="1" id="KW-1185">Reference proteome</keyword>
<dbReference type="KEGG" id="jre:109007950"/>
<evidence type="ECO:0000313" key="2">
    <source>
        <dbReference type="RefSeq" id="XP_018843413.2"/>
    </source>
</evidence>
<protein>
    <submittedName>
        <fullName evidence="2">Uncharacterized protein LOC109007950</fullName>
    </submittedName>
</protein>
<evidence type="ECO:0000313" key="1">
    <source>
        <dbReference type="Proteomes" id="UP000235220"/>
    </source>
</evidence>
<dbReference type="InParanoid" id="A0A2I4GHN3"/>
<gene>
    <name evidence="2" type="primary">LOC109007950</name>
</gene>
<dbReference type="Proteomes" id="UP000235220">
    <property type="component" value="Chromosome 3"/>
</dbReference>
<accession>A0A2I4GHN3</accession>
<name>A0A2I4GHN3_JUGRE</name>
<sequence>MVLPVPPFVLLAQLWRRAPPILAIESSLTRISTSFEGFSWRSTLSERDLVKLRSNFRIPNSVKLSIPVARCTDEEGYAGDAALTGVDKLAAWIVGEHAKFEKEVKEWLKFRYYAKKEMTRLVSEKVEMKC</sequence>